<proteinExistence type="predicted"/>
<dbReference type="AlphaFoldDB" id="A0A0F9KMN7"/>
<comment type="caution">
    <text evidence="1">The sequence shown here is derived from an EMBL/GenBank/DDBJ whole genome shotgun (WGS) entry which is preliminary data.</text>
</comment>
<organism evidence="1">
    <name type="scientific">marine sediment metagenome</name>
    <dbReference type="NCBI Taxonomy" id="412755"/>
    <lineage>
        <taxon>unclassified sequences</taxon>
        <taxon>metagenomes</taxon>
        <taxon>ecological metagenomes</taxon>
    </lineage>
</organism>
<reference evidence="1" key="1">
    <citation type="journal article" date="2015" name="Nature">
        <title>Complex archaea that bridge the gap between prokaryotes and eukaryotes.</title>
        <authorList>
            <person name="Spang A."/>
            <person name="Saw J.H."/>
            <person name="Jorgensen S.L."/>
            <person name="Zaremba-Niedzwiedzka K."/>
            <person name="Martijn J."/>
            <person name="Lind A.E."/>
            <person name="van Eijk R."/>
            <person name="Schleper C."/>
            <person name="Guy L."/>
            <person name="Ettema T.J."/>
        </authorList>
    </citation>
    <scope>NUCLEOTIDE SEQUENCE</scope>
</reference>
<accession>A0A0F9KMN7</accession>
<evidence type="ECO:0000313" key="1">
    <source>
        <dbReference type="EMBL" id="KKM83233.1"/>
    </source>
</evidence>
<dbReference type="EMBL" id="LAZR01007744">
    <property type="protein sequence ID" value="KKM83233.1"/>
    <property type="molecule type" value="Genomic_DNA"/>
</dbReference>
<sequence>MDHSSKDRDNMEQRTAMEILESLTPGGSEFYNDPERCGRYIRNLINFGHQAKKDQVRLKHEKMVSSEILKELQEIIVIAKAKL</sequence>
<name>A0A0F9KMN7_9ZZZZ</name>
<gene>
    <name evidence="1" type="ORF">LCGC14_1311400</name>
</gene>
<protein>
    <submittedName>
        <fullName evidence="1">Uncharacterized protein</fullName>
    </submittedName>
</protein>